<dbReference type="InterPro" id="IPR040155">
    <property type="entry name" value="CEBPZ/Mak21-like"/>
</dbReference>
<feature type="compositionally biased region" description="Acidic residues" evidence="11">
    <location>
        <begin position="650"/>
        <end position="664"/>
    </location>
</feature>
<feature type="compositionally biased region" description="Acidic residues" evidence="11">
    <location>
        <begin position="836"/>
        <end position="846"/>
    </location>
</feature>
<dbReference type="SUPFAM" id="SSF48371">
    <property type="entry name" value="ARM repeat"/>
    <property type="match status" value="1"/>
</dbReference>
<evidence type="ECO:0000256" key="7">
    <source>
        <dbReference type="ARBA" id="ARBA00023242"/>
    </source>
</evidence>
<dbReference type="Proteomes" id="UP000298787">
    <property type="component" value="Chromosome 9"/>
</dbReference>
<feature type="compositionally biased region" description="Acidic residues" evidence="11">
    <location>
        <begin position="928"/>
        <end position="954"/>
    </location>
</feature>
<proteinExistence type="inferred from homology"/>
<feature type="compositionally biased region" description="Basic and acidic residues" evidence="11">
    <location>
        <begin position="125"/>
        <end position="137"/>
    </location>
</feature>
<dbReference type="Pfam" id="PF03914">
    <property type="entry name" value="CBF"/>
    <property type="match status" value="1"/>
</dbReference>
<evidence type="ECO:0000313" key="13">
    <source>
        <dbReference type="EMBL" id="TKS75358.1"/>
    </source>
</evidence>
<evidence type="ECO:0000256" key="6">
    <source>
        <dbReference type="ARBA" id="ARBA00023163"/>
    </source>
</evidence>
<feature type="compositionally biased region" description="Acidic residues" evidence="11">
    <location>
        <begin position="111"/>
        <end position="124"/>
    </location>
</feature>
<feature type="region of interest" description="Disordered" evidence="11">
    <location>
        <begin position="109"/>
        <end position="149"/>
    </location>
</feature>
<accession>A0A4U5ULS7</accession>
<protein>
    <recommendedName>
        <fullName evidence="10">CCAAT/enhancer-binding protein zeta</fullName>
    </recommendedName>
    <alternativeName>
        <fullName evidence="8">CCAAT-box-binding transcription factor</fullName>
    </alternativeName>
</protein>
<reference evidence="13 14" key="1">
    <citation type="submission" date="2019-01" db="EMBL/GenBank/DDBJ databases">
        <title>Genome Assembly of Collichthys lucidus.</title>
        <authorList>
            <person name="Cai M."/>
            <person name="Xiao S."/>
        </authorList>
    </citation>
    <scope>NUCLEOTIDE SEQUENCE [LARGE SCALE GENOMIC DNA]</scope>
    <source>
        <strain evidence="13">JT15FE1705JMU</strain>
        <tissue evidence="13">Muscle</tissue>
    </source>
</reference>
<comment type="function">
    <text evidence="9">Stimulates transcription from the HSP70 promoter.</text>
</comment>
<feature type="region of interest" description="Disordered" evidence="11">
    <location>
        <begin position="826"/>
        <end position="846"/>
    </location>
</feature>
<evidence type="ECO:0000256" key="2">
    <source>
        <dbReference type="ARBA" id="ARBA00007797"/>
    </source>
</evidence>
<dbReference type="FunFam" id="1.25.10.10:FF:000805">
    <property type="entry name" value="Similar to transcription factor CBF/MAK21"/>
    <property type="match status" value="1"/>
</dbReference>
<evidence type="ECO:0000256" key="1">
    <source>
        <dbReference type="ARBA" id="ARBA00004123"/>
    </source>
</evidence>
<sequence length="1083" mass="122304">MAAKKKQRQRLRETRRPEEDDMEEQEEQEEEQAGGGGNDRPKKEEEFSLEEVLRLGGTQADYVMLAGLDDSNELVDGGKKGAIDDLEEGELEKFITKLGIRAYGGVQVIADEPEPEGDRGEEESEEKKKVQAKKEEQAASSQQEVKKKQEVEVKKKQEVEVKKAKDVGKKAKQNVNVFEFQQRQVLLIKPGGKWFDLEYTAEGSSAQQDAALVTRYKTLAQQLFEAEVALYKSKKNLQKGANSNWMKTVVSSGVLADRMAAMTVLIQDAPVHTLEHVENLVAMVKKKGSRRMGLMALDTLRELLLSDLLPENRKLRTFAQHPFDELEEKASGNRDSRDRRLILWYFEHQLKHHVAEFVTALDAVAHDTVAATKAKALATAHEMLCSRPEQERALLIQVVNKLGDPEYKTAAKASYLLETLLHKHPNMKVVVCCEVERLMFRPNISPKAQYYAVCFLSQVMLSHDEAELAAKLITIYFSFFRACVKKKDVESKLLSVLLSGVNRAYPYAGTGDEKVKEQLDTLFKVVHLVKFNTAVQALMLLFQVMDSQQTCSDRYYVALYRKLLDPGLSSSSRHSMFLNLLYKSLKVDIVLRRVKAFVKRLLQVSADQNASFACGALFLVSELMKAKPGLKILLQQDADGEEEAFKDLAEEKDDDDDDDDEEERFVDADKQEGATAETQEAKPAASWVHHQNLEGGKSVQSYDPLHRNPLFCGADRTTLWELQRLALHFHPSVSLFAKTILEGGFILYSGDPLQDFTLIRFLDRFVFRNPKQLKTKQNAALMPKQRLPGSSLAVNSEEFLSKDESQISVDEIFFYRFFKKRQQEKQLHRPRRDGDTDSVEDVDDDEFEKILDSCEGDSYFTEMEAGDLDFAGNVKSKKGKKDAKDSDDSDDSDMDDLDDEEVSLGSMDEEDFGDELEDEGGTFMDPDGGVDDDEDDDEVPELDDDFDASDDDVPDITPRAKKGKRKSSEELDFSGSLGSNQGKKKGKKDGAAFASAEEFGSLLDENAGSKFDNIGLNAMANTDKAGLKQLKWEAQRDDWMQDRDVKTLRRKKTMFNKKKSFGRARREEEEGRHARPLVGLVVN</sequence>
<dbReference type="InterPro" id="IPR005612">
    <property type="entry name" value="CCAAT-binding_factor"/>
</dbReference>
<feature type="domain" description="CCAAT-binding factor" evidence="12">
    <location>
        <begin position="534"/>
        <end position="737"/>
    </location>
</feature>
<dbReference type="PANTHER" id="PTHR12048">
    <property type="entry name" value="CCAAT-BINDING FACTOR-RELATED"/>
    <property type="match status" value="1"/>
</dbReference>
<evidence type="ECO:0000313" key="14">
    <source>
        <dbReference type="Proteomes" id="UP000298787"/>
    </source>
</evidence>
<evidence type="ECO:0000256" key="10">
    <source>
        <dbReference type="ARBA" id="ARBA00073389"/>
    </source>
</evidence>
<dbReference type="STRING" id="240159.A0A4U5ULS7"/>
<feature type="compositionally biased region" description="Acidic residues" evidence="11">
    <location>
        <begin position="19"/>
        <end position="32"/>
    </location>
</feature>
<keyword evidence="14" id="KW-1185">Reference proteome</keyword>
<feature type="region of interest" description="Disordered" evidence="11">
    <location>
        <begin position="872"/>
        <end position="991"/>
    </location>
</feature>
<feature type="compositionally biased region" description="Basic and acidic residues" evidence="11">
    <location>
        <begin position="1064"/>
        <end position="1073"/>
    </location>
</feature>
<feature type="compositionally biased region" description="Basic and acidic residues" evidence="11">
    <location>
        <begin position="826"/>
        <end position="835"/>
    </location>
</feature>
<keyword evidence="6" id="KW-0804">Transcription</keyword>
<dbReference type="InterPro" id="IPR016024">
    <property type="entry name" value="ARM-type_fold"/>
</dbReference>
<feature type="compositionally biased region" description="Acidic residues" evidence="11">
    <location>
        <begin position="885"/>
        <end position="920"/>
    </location>
</feature>
<evidence type="ECO:0000256" key="9">
    <source>
        <dbReference type="ARBA" id="ARBA00058879"/>
    </source>
</evidence>
<comment type="similarity">
    <text evidence="2">Belongs to the CBF/MAK21 family.</text>
</comment>
<feature type="region of interest" description="Disordered" evidence="11">
    <location>
        <begin position="649"/>
        <end position="686"/>
    </location>
</feature>
<feature type="region of interest" description="Disordered" evidence="11">
    <location>
        <begin position="1"/>
        <end position="50"/>
    </location>
</feature>
<evidence type="ECO:0000256" key="11">
    <source>
        <dbReference type="SAM" id="MobiDB-lite"/>
    </source>
</evidence>
<evidence type="ECO:0000256" key="5">
    <source>
        <dbReference type="ARBA" id="ARBA00023159"/>
    </source>
</evidence>
<feature type="region of interest" description="Disordered" evidence="11">
    <location>
        <begin position="1050"/>
        <end position="1083"/>
    </location>
</feature>
<dbReference type="AlphaFoldDB" id="A0A4U5ULS7"/>
<keyword evidence="3" id="KW-0597">Phosphoprotein</keyword>
<evidence type="ECO:0000256" key="4">
    <source>
        <dbReference type="ARBA" id="ARBA00023015"/>
    </source>
</evidence>
<evidence type="ECO:0000256" key="8">
    <source>
        <dbReference type="ARBA" id="ARBA00031941"/>
    </source>
</evidence>
<gene>
    <name evidence="13" type="ORF">D9C73_010482</name>
</gene>
<evidence type="ECO:0000259" key="12">
    <source>
        <dbReference type="Pfam" id="PF03914"/>
    </source>
</evidence>
<organism evidence="13 14">
    <name type="scientific">Collichthys lucidus</name>
    <name type="common">Big head croaker</name>
    <name type="synonym">Sciaena lucida</name>
    <dbReference type="NCBI Taxonomy" id="240159"/>
    <lineage>
        <taxon>Eukaryota</taxon>
        <taxon>Metazoa</taxon>
        <taxon>Chordata</taxon>
        <taxon>Craniata</taxon>
        <taxon>Vertebrata</taxon>
        <taxon>Euteleostomi</taxon>
        <taxon>Actinopterygii</taxon>
        <taxon>Neopterygii</taxon>
        <taxon>Teleostei</taxon>
        <taxon>Neoteleostei</taxon>
        <taxon>Acanthomorphata</taxon>
        <taxon>Eupercaria</taxon>
        <taxon>Sciaenidae</taxon>
        <taxon>Collichthys</taxon>
    </lineage>
</organism>
<keyword evidence="4" id="KW-0805">Transcription regulation</keyword>
<keyword evidence="7" id="KW-0539">Nucleus</keyword>
<comment type="subcellular location">
    <subcellularLocation>
        <location evidence="1">Nucleus</location>
    </subcellularLocation>
</comment>
<name>A0A4U5ULS7_COLLU</name>
<keyword evidence="5" id="KW-0010">Activator</keyword>
<dbReference type="EMBL" id="CM014086">
    <property type="protein sequence ID" value="TKS75358.1"/>
    <property type="molecule type" value="Genomic_DNA"/>
</dbReference>
<dbReference type="PANTHER" id="PTHR12048:SF0">
    <property type="entry name" value="CCAAT_ENHANCER-BINDING PROTEIN ZETA"/>
    <property type="match status" value="1"/>
</dbReference>
<feature type="compositionally biased region" description="Basic residues" evidence="11">
    <location>
        <begin position="1050"/>
        <end position="1063"/>
    </location>
</feature>
<evidence type="ECO:0000256" key="3">
    <source>
        <dbReference type="ARBA" id="ARBA00022553"/>
    </source>
</evidence>
<dbReference type="GO" id="GO:0005634">
    <property type="term" value="C:nucleus"/>
    <property type="evidence" value="ECO:0007669"/>
    <property type="project" value="UniProtKB-SubCell"/>
</dbReference>